<dbReference type="RefSeq" id="WP_252821753.1">
    <property type="nucleotide sequence ID" value="NZ_JAMXQS010000009.1"/>
</dbReference>
<evidence type="ECO:0000313" key="2">
    <source>
        <dbReference type="EMBL" id="MCO6051809.1"/>
    </source>
</evidence>
<dbReference type="Proteomes" id="UP001205906">
    <property type="component" value="Unassembled WGS sequence"/>
</dbReference>
<evidence type="ECO:0000256" key="1">
    <source>
        <dbReference type="SAM" id="Phobius"/>
    </source>
</evidence>
<gene>
    <name evidence="2" type="ORF">NGM99_18650</name>
</gene>
<keyword evidence="1" id="KW-0472">Membrane</keyword>
<sequence length="55" mass="6310">MDVWNILEYCAWALAVLFGGHMLIDLARVDSTYDNDLLTSSREGEIELTQELHKL</sequence>
<evidence type="ECO:0000313" key="3">
    <source>
        <dbReference type="Proteomes" id="UP001205906"/>
    </source>
</evidence>
<organism evidence="2 3">
    <name type="scientific">Mesorhizobium liriopis</name>
    <dbReference type="NCBI Taxonomy" id="2953882"/>
    <lineage>
        <taxon>Bacteria</taxon>
        <taxon>Pseudomonadati</taxon>
        <taxon>Pseudomonadota</taxon>
        <taxon>Alphaproteobacteria</taxon>
        <taxon>Hyphomicrobiales</taxon>
        <taxon>Phyllobacteriaceae</taxon>
        <taxon>Mesorhizobium</taxon>
    </lineage>
</organism>
<feature type="transmembrane region" description="Helical" evidence="1">
    <location>
        <begin position="6"/>
        <end position="24"/>
    </location>
</feature>
<accession>A0ABT1CAH9</accession>
<keyword evidence="1" id="KW-0812">Transmembrane</keyword>
<keyword evidence="3" id="KW-1185">Reference proteome</keyword>
<reference evidence="2 3" key="1">
    <citation type="submission" date="2022-06" db="EMBL/GenBank/DDBJ databases">
        <title>Mesorhizobium sp. strain RP14 Genome sequencing and assembly.</title>
        <authorList>
            <person name="Kim I."/>
        </authorList>
    </citation>
    <scope>NUCLEOTIDE SEQUENCE [LARGE SCALE GENOMIC DNA]</scope>
    <source>
        <strain evidence="3">RP14(2022)</strain>
    </source>
</reference>
<dbReference type="EMBL" id="JAMXQS010000009">
    <property type="protein sequence ID" value="MCO6051809.1"/>
    <property type="molecule type" value="Genomic_DNA"/>
</dbReference>
<proteinExistence type="predicted"/>
<comment type="caution">
    <text evidence="2">The sequence shown here is derived from an EMBL/GenBank/DDBJ whole genome shotgun (WGS) entry which is preliminary data.</text>
</comment>
<keyword evidence="1" id="KW-1133">Transmembrane helix</keyword>
<name>A0ABT1CAH9_9HYPH</name>
<protein>
    <submittedName>
        <fullName evidence="2">Uncharacterized protein</fullName>
    </submittedName>
</protein>